<dbReference type="EMBL" id="GBHO01027708">
    <property type="protein sequence ID" value="JAG15896.1"/>
    <property type="molecule type" value="Transcribed_RNA"/>
</dbReference>
<dbReference type="PANTHER" id="PTHR11610">
    <property type="entry name" value="LIPASE"/>
    <property type="match status" value="1"/>
</dbReference>
<dbReference type="AlphaFoldDB" id="A0A0A9X8D1"/>
<keyword evidence="3" id="KW-0964">Secreted</keyword>
<dbReference type="Gene3D" id="3.40.50.1820">
    <property type="entry name" value="alpha/beta hydrolase"/>
    <property type="match status" value="1"/>
</dbReference>
<evidence type="ECO:0000313" key="8">
    <source>
        <dbReference type="EMBL" id="JAG15896.1"/>
    </source>
</evidence>
<proteinExistence type="inferred from homology"/>
<dbReference type="InterPro" id="IPR000734">
    <property type="entry name" value="TAG_lipase"/>
</dbReference>
<evidence type="ECO:0000256" key="6">
    <source>
        <dbReference type="SAM" id="SignalP"/>
    </source>
</evidence>
<reference evidence="8" key="2">
    <citation type="submission" date="2014-07" db="EMBL/GenBank/DDBJ databases">
        <authorList>
            <person name="Hull J."/>
        </authorList>
    </citation>
    <scope>NUCLEOTIDE SEQUENCE</scope>
</reference>
<evidence type="ECO:0000256" key="4">
    <source>
        <dbReference type="RuleBase" id="RU004262"/>
    </source>
</evidence>
<accession>A0A0A9X8D1</accession>
<dbReference type="InterPro" id="IPR029058">
    <property type="entry name" value="AB_hydrolase_fold"/>
</dbReference>
<feature type="region of interest" description="Disordered" evidence="5">
    <location>
        <begin position="53"/>
        <end position="73"/>
    </location>
</feature>
<feature type="signal peptide" evidence="6">
    <location>
        <begin position="1"/>
        <end position="22"/>
    </location>
</feature>
<organism evidence="8">
    <name type="scientific">Lygus hesperus</name>
    <name type="common">Western plant bug</name>
    <dbReference type="NCBI Taxonomy" id="30085"/>
    <lineage>
        <taxon>Eukaryota</taxon>
        <taxon>Metazoa</taxon>
        <taxon>Ecdysozoa</taxon>
        <taxon>Arthropoda</taxon>
        <taxon>Hexapoda</taxon>
        <taxon>Insecta</taxon>
        <taxon>Pterygota</taxon>
        <taxon>Neoptera</taxon>
        <taxon>Paraneoptera</taxon>
        <taxon>Hemiptera</taxon>
        <taxon>Heteroptera</taxon>
        <taxon>Panheteroptera</taxon>
        <taxon>Cimicomorpha</taxon>
        <taxon>Miridae</taxon>
        <taxon>Mirini</taxon>
        <taxon>Lygus</taxon>
    </lineage>
</organism>
<name>A0A0A9X8D1_LYGHE</name>
<dbReference type="Pfam" id="PF00151">
    <property type="entry name" value="Lipase"/>
    <property type="match status" value="1"/>
</dbReference>
<feature type="chain" id="PRO_5002054263" evidence="6">
    <location>
        <begin position="23"/>
        <end position="509"/>
    </location>
</feature>
<dbReference type="GO" id="GO:0017171">
    <property type="term" value="F:serine hydrolase activity"/>
    <property type="evidence" value="ECO:0007669"/>
    <property type="project" value="TreeGrafter"/>
</dbReference>
<dbReference type="SUPFAM" id="SSF53474">
    <property type="entry name" value="alpha/beta-Hydrolases"/>
    <property type="match status" value="1"/>
</dbReference>
<protein>
    <submittedName>
        <fullName evidence="8">Hepatic triacylglycerol lipase</fullName>
    </submittedName>
</protein>
<feature type="domain" description="Lipase" evidence="7">
    <location>
        <begin position="200"/>
        <end position="502"/>
    </location>
</feature>
<dbReference type="InterPro" id="IPR013818">
    <property type="entry name" value="Lipase"/>
</dbReference>
<sequence>MNSRLFLVISILLTGFFEHSECAFYDISQYLKTIKDIASKGIGVLSTKILGEGGQKAEDNDSDYNSASSKGPPAAVHETFLPLKNRYSCEHFNISEETQRALGNNAGVPPKHYRCLLEAMNSEQFYVEIDMLYVANFLNKNSPDPHPGGNGQDPSKLKQADNVSRWVHETWWIWRRFMSGRVTYVLAQRNKPDLKSTVYDDVLFDNAFNPKLPTKIIIHGYAKNPGSSSSPMAVIKRVFDWRKAGRSEKVYEEVLPIIEANIIIVNWSSMTYKTYAITRLTMLAVARQTVSLLSRLVVDFKISLDSVDIIGHSLGAQMAGMIGNLVKQEDASRSSGQRQVGRITGLDPSLPGFLFTPKNWRLSESSAKFVQAIHTSDHTFSSARRAGHVDFYVNGGLPTQPGCGVNGVLGVDVRKFFGKLGRGISQLGAGNFDILCAHFRAITYYVESIKRPRAFVARKCDNLVKFSTGLCDRNPTTYMGVGSSRKAPPGSYYLFTAPKKPFGLGKKGV</sequence>
<keyword evidence="6" id="KW-0732">Signal</keyword>
<gene>
    <name evidence="8" type="primary">Lipc_1</name>
    <name evidence="8" type="ORF">CM83_33351</name>
</gene>
<evidence type="ECO:0000256" key="1">
    <source>
        <dbReference type="ARBA" id="ARBA00004613"/>
    </source>
</evidence>
<comment type="subcellular location">
    <subcellularLocation>
        <location evidence="1">Secreted</location>
    </subcellularLocation>
</comment>
<reference evidence="8" key="1">
    <citation type="journal article" date="2014" name="PLoS ONE">
        <title>Transcriptome-Based Identification of ABC Transporters in the Western Tarnished Plant Bug Lygus hesperus.</title>
        <authorList>
            <person name="Hull J.J."/>
            <person name="Chaney K."/>
            <person name="Geib S.M."/>
            <person name="Fabrick J.A."/>
            <person name="Brent C.S."/>
            <person name="Walsh D."/>
            <person name="Lavine L.C."/>
        </authorList>
    </citation>
    <scope>NUCLEOTIDE SEQUENCE</scope>
</reference>
<dbReference type="GO" id="GO:0016298">
    <property type="term" value="F:lipase activity"/>
    <property type="evidence" value="ECO:0007669"/>
    <property type="project" value="InterPro"/>
</dbReference>
<evidence type="ECO:0000259" key="7">
    <source>
        <dbReference type="Pfam" id="PF00151"/>
    </source>
</evidence>
<evidence type="ECO:0000256" key="2">
    <source>
        <dbReference type="ARBA" id="ARBA00010701"/>
    </source>
</evidence>
<evidence type="ECO:0000256" key="5">
    <source>
        <dbReference type="SAM" id="MobiDB-lite"/>
    </source>
</evidence>
<evidence type="ECO:0000256" key="3">
    <source>
        <dbReference type="ARBA" id="ARBA00022525"/>
    </source>
</evidence>
<dbReference type="GO" id="GO:0005615">
    <property type="term" value="C:extracellular space"/>
    <property type="evidence" value="ECO:0007669"/>
    <property type="project" value="TreeGrafter"/>
</dbReference>
<dbReference type="PANTHER" id="PTHR11610:SF173">
    <property type="entry name" value="LIPASE DOMAIN-CONTAINING PROTEIN-RELATED"/>
    <property type="match status" value="1"/>
</dbReference>
<dbReference type="GO" id="GO:0016042">
    <property type="term" value="P:lipid catabolic process"/>
    <property type="evidence" value="ECO:0007669"/>
    <property type="project" value="TreeGrafter"/>
</dbReference>
<comment type="similarity">
    <text evidence="2 4">Belongs to the AB hydrolase superfamily. Lipase family.</text>
</comment>